<evidence type="ECO:0000313" key="2">
    <source>
        <dbReference type="EMBL" id="MPM39074.1"/>
    </source>
</evidence>
<organism evidence="2">
    <name type="scientific">bioreactor metagenome</name>
    <dbReference type="NCBI Taxonomy" id="1076179"/>
    <lineage>
        <taxon>unclassified sequences</taxon>
        <taxon>metagenomes</taxon>
        <taxon>ecological metagenomes</taxon>
    </lineage>
</organism>
<dbReference type="Pfam" id="PF14526">
    <property type="entry name" value="Cass2"/>
    <property type="match status" value="1"/>
</dbReference>
<gene>
    <name evidence="2" type="ORF">SDC9_85706</name>
</gene>
<dbReference type="EMBL" id="VSSQ01008512">
    <property type="protein sequence ID" value="MPM39074.1"/>
    <property type="molecule type" value="Genomic_DNA"/>
</dbReference>
<dbReference type="Gene3D" id="3.20.80.10">
    <property type="entry name" value="Regulatory factor, effector binding domain"/>
    <property type="match status" value="1"/>
</dbReference>
<accession>A0A644ZMW0</accession>
<dbReference type="InterPro" id="IPR011256">
    <property type="entry name" value="Reg_factor_effector_dom_sf"/>
</dbReference>
<name>A0A644ZMW0_9ZZZZ</name>
<dbReference type="AlphaFoldDB" id="A0A644ZMW0"/>
<sequence length="153" mass="18235">MEIVSKVEFKAIGLKITCKEEELGVEMPKLWRLFKERVGEVANRRNLSVIDICLERKDQHYTQFICCEVYNLEKIPEGMEGIIIPQQRYVYFEHEGSEMDIWKSFGAMEKWAIENGYIIHSSEFKMDFSSSEFNGAHKLYLKIDWEKEYEFNK</sequence>
<reference evidence="2" key="1">
    <citation type="submission" date="2019-08" db="EMBL/GenBank/DDBJ databases">
        <authorList>
            <person name="Kucharzyk K."/>
            <person name="Murdoch R.W."/>
            <person name="Higgins S."/>
            <person name="Loffler F."/>
        </authorList>
    </citation>
    <scope>NUCLEOTIDE SEQUENCE</scope>
</reference>
<comment type="caution">
    <text evidence="2">The sequence shown here is derived from an EMBL/GenBank/DDBJ whole genome shotgun (WGS) entry which is preliminary data.</text>
</comment>
<dbReference type="InterPro" id="IPR029441">
    <property type="entry name" value="Cass2"/>
</dbReference>
<evidence type="ECO:0000259" key="1">
    <source>
        <dbReference type="Pfam" id="PF14526"/>
    </source>
</evidence>
<dbReference type="SUPFAM" id="SSF55136">
    <property type="entry name" value="Probable bacterial effector-binding domain"/>
    <property type="match status" value="1"/>
</dbReference>
<protein>
    <recommendedName>
        <fullName evidence="1">Integron-associated effector binding protein domain-containing protein</fullName>
    </recommendedName>
</protein>
<proteinExistence type="predicted"/>
<feature type="domain" description="Integron-associated effector binding protein" evidence="1">
    <location>
        <begin position="2"/>
        <end position="118"/>
    </location>
</feature>